<comment type="caution">
    <text evidence="2">The sequence shown here is derived from an EMBL/GenBank/DDBJ whole genome shotgun (WGS) entry which is preliminary data.</text>
</comment>
<dbReference type="AlphaFoldDB" id="A0A168BWA4"/>
<evidence type="ECO:0000313" key="3">
    <source>
        <dbReference type="Proteomes" id="UP000078544"/>
    </source>
</evidence>
<dbReference type="PANTHER" id="PTHR38165:SF1">
    <property type="entry name" value="GLUCANASE B"/>
    <property type="match status" value="1"/>
</dbReference>
<dbReference type="GO" id="GO:0016787">
    <property type="term" value="F:hydrolase activity"/>
    <property type="evidence" value="ECO:0007669"/>
    <property type="project" value="UniProtKB-KW"/>
</dbReference>
<dbReference type="Gene3D" id="3.30.920.50">
    <property type="entry name" value="Beta-1,3-glucanase, C-terminal domain"/>
    <property type="match status" value="1"/>
</dbReference>
<dbReference type="InterPro" id="IPR042517">
    <property type="entry name" value="Glyco_hydro_64_N_2"/>
</dbReference>
<dbReference type="InterPro" id="IPR037398">
    <property type="entry name" value="Glyco_hydro_64_fam"/>
</dbReference>
<keyword evidence="3" id="KW-1185">Reference proteome</keyword>
<dbReference type="Pfam" id="PF16483">
    <property type="entry name" value="Glyco_hydro_64"/>
    <property type="match status" value="1"/>
</dbReference>
<dbReference type="Proteomes" id="UP000078544">
    <property type="component" value="Unassembled WGS sequence"/>
</dbReference>
<dbReference type="PANTHER" id="PTHR38165">
    <property type="match status" value="1"/>
</dbReference>
<dbReference type="EMBL" id="AZGY01000008">
    <property type="protein sequence ID" value="KZZ95826.1"/>
    <property type="molecule type" value="Genomic_DNA"/>
</dbReference>
<reference evidence="2 3" key="1">
    <citation type="journal article" date="2016" name="Genome Biol. Evol.">
        <title>Divergent and convergent evolution of fungal pathogenicity.</title>
        <authorList>
            <person name="Shang Y."/>
            <person name="Xiao G."/>
            <person name="Zheng P."/>
            <person name="Cen K."/>
            <person name="Zhan S."/>
            <person name="Wang C."/>
        </authorList>
    </citation>
    <scope>NUCLEOTIDE SEQUENCE [LARGE SCALE GENOMIC DNA]</scope>
    <source>
        <strain evidence="2 3">RCEF 2490</strain>
    </source>
</reference>
<organism evidence="2 3">
    <name type="scientific">Moelleriella libera RCEF 2490</name>
    <dbReference type="NCBI Taxonomy" id="1081109"/>
    <lineage>
        <taxon>Eukaryota</taxon>
        <taxon>Fungi</taxon>
        <taxon>Dikarya</taxon>
        <taxon>Ascomycota</taxon>
        <taxon>Pezizomycotina</taxon>
        <taxon>Sordariomycetes</taxon>
        <taxon>Hypocreomycetidae</taxon>
        <taxon>Hypocreales</taxon>
        <taxon>Clavicipitaceae</taxon>
        <taxon>Moelleriella</taxon>
    </lineage>
</organism>
<protein>
    <submittedName>
        <fullName evidence="2">Glycoside hydrolase family 64 protein</fullName>
    </submittedName>
</protein>
<feature type="domain" description="GH64" evidence="1">
    <location>
        <begin position="53"/>
        <end position="446"/>
    </location>
</feature>
<name>A0A168BWA4_9HYPO</name>
<evidence type="ECO:0000313" key="2">
    <source>
        <dbReference type="EMBL" id="KZZ95826.1"/>
    </source>
</evidence>
<dbReference type="InterPro" id="IPR032477">
    <property type="entry name" value="Glyco_hydro_64"/>
</dbReference>
<dbReference type="OrthoDB" id="10058186at2759"/>
<dbReference type="InterPro" id="IPR037176">
    <property type="entry name" value="Osmotin/thaumatin-like_sf"/>
</dbReference>
<proteinExistence type="predicted"/>
<evidence type="ECO:0000259" key="1">
    <source>
        <dbReference type="PROSITE" id="PS52006"/>
    </source>
</evidence>
<sequence length="451" mass="48779">MYDGPFDADSTSATIARAGDIDDIIVTSENTLNGTFHHGTEAHAANKFVADAAGSFPFEFVNRFKQSSGGQVKAYISGFDSEQKIVFIRADGSSFFPASRGSQIPVEVDNSQIAIDLPGSDQTLRVSIPSAIHSGRIYFSEGPLKFFMVKIPGGDGLVQPSVANPSDPNAETNWGFIEFTYNPDGSIWTNLSYVDFAGLLLGMSLSDRDDRVQAAEGLSVGAVSEICKGLAQQERQDGRRWSAMCVTNRAGVPVRVLSPNIYSTIRAADFEDYWQSYVDSVWRQYRRKTLSVAVSMAAAGAGARSAPHVEGAALIKCGVEDDSLMTCGASSFRYEKPTAQDIWGCDSGPFARRNSDDPVHLALIARLCAAFVRSTLLLNGGDLEPNRYTSNLYYTSNPTNHYSRLVHQHEVDGRGYAFPYDDVNVSGEDASGTLTSPRPKSLTVYFGGAAA</sequence>
<keyword evidence="2" id="KW-0378">Hydrolase</keyword>
<dbReference type="Gene3D" id="2.60.110.10">
    <property type="entry name" value="Thaumatin"/>
    <property type="match status" value="1"/>
</dbReference>
<accession>A0A168BWA4</accession>
<dbReference type="PROSITE" id="PS52006">
    <property type="entry name" value="GH64"/>
    <property type="match status" value="1"/>
</dbReference>
<gene>
    <name evidence="2" type="ORF">AAL_04122</name>
</gene>